<dbReference type="Proteomes" id="UP000263595">
    <property type="component" value="Unassembled WGS sequence"/>
</dbReference>
<dbReference type="SUPFAM" id="SSF54909">
    <property type="entry name" value="Dimeric alpha+beta barrel"/>
    <property type="match status" value="1"/>
</dbReference>
<sequence>MLKHAGAGDKLQIALNRTIQRVAIDADGPMAVLCAPQIAARTQRMITCHLKYVIDPYQIPAFEHYARLWIHLVNRMGGTHHGYLLPAEGASNIAYAQFSFPSLAAYEQYRKDSETDPECIAAFALATEQRFILSYERSFLRPVFE</sequence>
<dbReference type="EMBL" id="UNOZ01000013">
    <property type="protein sequence ID" value="SYX89771.1"/>
    <property type="molecule type" value="Genomic_DNA"/>
</dbReference>
<evidence type="ECO:0000313" key="3">
    <source>
        <dbReference type="Proteomes" id="UP000263595"/>
    </source>
</evidence>
<evidence type="ECO:0000313" key="2">
    <source>
        <dbReference type="EMBL" id="SYX89771.1"/>
    </source>
</evidence>
<dbReference type="InterPro" id="IPR011008">
    <property type="entry name" value="Dimeric_a/b-barrel"/>
</dbReference>
<accession>A0A383RTL9</accession>
<dbReference type="InterPro" id="IPR012577">
    <property type="entry name" value="NIPSNAP"/>
</dbReference>
<reference evidence="3" key="1">
    <citation type="submission" date="2018-08" db="EMBL/GenBank/DDBJ databases">
        <authorList>
            <person name="Blom J."/>
        </authorList>
    </citation>
    <scope>NUCLEOTIDE SEQUENCE [LARGE SCALE GENOMIC DNA]</scope>
    <source>
        <strain evidence="3">CCOS 865</strain>
    </source>
</reference>
<dbReference type="Pfam" id="PF07978">
    <property type="entry name" value="NIPSNAP"/>
    <property type="match status" value="1"/>
</dbReference>
<gene>
    <name evidence="2" type="ORF">CCOS865_02031</name>
</gene>
<proteinExistence type="predicted"/>
<feature type="domain" description="NIPSNAP" evidence="1">
    <location>
        <begin position="52"/>
        <end position="143"/>
    </location>
</feature>
<dbReference type="Gene3D" id="3.30.70.100">
    <property type="match status" value="1"/>
</dbReference>
<protein>
    <recommendedName>
        <fullName evidence="1">NIPSNAP domain-containing protein</fullName>
    </recommendedName>
</protein>
<dbReference type="AlphaFoldDB" id="A0A383RTL9"/>
<organism evidence="2 3">
    <name type="scientific">Pseudomonas reidholzensis</name>
    <dbReference type="NCBI Taxonomy" id="1785162"/>
    <lineage>
        <taxon>Bacteria</taxon>
        <taxon>Pseudomonadati</taxon>
        <taxon>Pseudomonadota</taxon>
        <taxon>Gammaproteobacteria</taxon>
        <taxon>Pseudomonadales</taxon>
        <taxon>Pseudomonadaceae</taxon>
        <taxon>Pseudomonas</taxon>
    </lineage>
</organism>
<keyword evidence="3" id="KW-1185">Reference proteome</keyword>
<name>A0A383RTL9_9PSED</name>
<evidence type="ECO:0000259" key="1">
    <source>
        <dbReference type="Pfam" id="PF07978"/>
    </source>
</evidence>